<evidence type="ECO:0000256" key="1">
    <source>
        <dbReference type="ARBA" id="ARBA00001946"/>
    </source>
</evidence>
<comment type="caution">
    <text evidence="6">The sequence shown here is derived from an EMBL/GenBank/DDBJ whole genome shotgun (WGS) entry which is preliminary data.</text>
</comment>
<dbReference type="PANTHER" id="PTHR42796:SF4">
    <property type="entry name" value="FUMARYLACETOACETATE HYDROLASE DOMAIN-CONTAINING PROTEIN 2A"/>
    <property type="match status" value="1"/>
</dbReference>
<reference evidence="6 7" key="1">
    <citation type="submission" date="2018-06" db="EMBL/GenBank/DDBJ databases">
        <title>Genomic Encyclopedia of Type Strains, Phase IV (KMG-IV): sequencing the most valuable type-strain genomes for metagenomic binning, comparative biology and taxonomic classification.</title>
        <authorList>
            <person name="Goeker M."/>
        </authorList>
    </citation>
    <scope>NUCLEOTIDE SEQUENCE [LARGE SCALE GENOMIC DNA]</scope>
    <source>
        <strain evidence="6 7">DSM 25520</strain>
    </source>
</reference>
<evidence type="ECO:0000259" key="5">
    <source>
        <dbReference type="Pfam" id="PF01557"/>
    </source>
</evidence>
<dbReference type="SUPFAM" id="SSF56529">
    <property type="entry name" value="FAH"/>
    <property type="match status" value="1"/>
</dbReference>
<dbReference type="InterPro" id="IPR011234">
    <property type="entry name" value="Fumarylacetoacetase-like_C"/>
</dbReference>
<name>A0A366HJS9_9BURK</name>
<dbReference type="Gene3D" id="3.90.850.10">
    <property type="entry name" value="Fumarylacetoacetase-like, C-terminal domain"/>
    <property type="match status" value="1"/>
</dbReference>
<keyword evidence="4" id="KW-0378">Hydrolase</keyword>
<dbReference type="AlphaFoldDB" id="A0A366HJS9"/>
<dbReference type="OrthoDB" id="9805307at2"/>
<protein>
    <submittedName>
        <fullName evidence="6">2-keto-4-pentenoate hydratase/2-oxohepta-3-ene-1,7-dioic acid hydratase in catechol pathway</fullName>
    </submittedName>
</protein>
<dbReference type="EMBL" id="QNRQ01000001">
    <property type="protein sequence ID" value="RBP43173.1"/>
    <property type="molecule type" value="Genomic_DNA"/>
</dbReference>
<dbReference type="Pfam" id="PF01557">
    <property type="entry name" value="FAA_hydrolase"/>
    <property type="match status" value="1"/>
</dbReference>
<comment type="similarity">
    <text evidence="2">Belongs to the FAH family.</text>
</comment>
<dbReference type="GO" id="GO:0016853">
    <property type="term" value="F:isomerase activity"/>
    <property type="evidence" value="ECO:0007669"/>
    <property type="project" value="UniProtKB-ARBA"/>
</dbReference>
<evidence type="ECO:0000256" key="4">
    <source>
        <dbReference type="ARBA" id="ARBA00022801"/>
    </source>
</evidence>
<evidence type="ECO:0000256" key="2">
    <source>
        <dbReference type="ARBA" id="ARBA00010211"/>
    </source>
</evidence>
<proteinExistence type="inferred from homology"/>
<keyword evidence="3" id="KW-0479">Metal-binding</keyword>
<keyword evidence="7" id="KW-1185">Reference proteome</keyword>
<dbReference type="InterPro" id="IPR051121">
    <property type="entry name" value="FAH"/>
</dbReference>
<dbReference type="InterPro" id="IPR036663">
    <property type="entry name" value="Fumarylacetoacetase_C_sf"/>
</dbReference>
<dbReference type="PANTHER" id="PTHR42796">
    <property type="entry name" value="FUMARYLACETOACETATE HYDROLASE DOMAIN-CONTAINING PROTEIN 2A-RELATED"/>
    <property type="match status" value="1"/>
</dbReference>
<dbReference type="FunFam" id="3.90.850.10:FF:000002">
    <property type="entry name" value="2-hydroxyhepta-2,4-diene-1,7-dioate isomerase"/>
    <property type="match status" value="1"/>
</dbReference>
<dbReference type="Proteomes" id="UP000253628">
    <property type="component" value="Unassembled WGS sequence"/>
</dbReference>
<dbReference type="GO" id="GO:0046872">
    <property type="term" value="F:metal ion binding"/>
    <property type="evidence" value="ECO:0007669"/>
    <property type="project" value="UniProtKB-KW"/>
</dbReference>
<organism evidence="6 7">
    <name type="scientific">Eoetvoesiella caeni</name>
    <dbReference type="NCBI Taxonomy" id="645616"/>
    <lineage>
        <taxon>Bacteria</taxon>
        <taxon>Pseudomonadati</taxon>
        <taxon>Pseudomonadota</taxon>
        <taxon>Betaproteobacteria</taxon>
        <taxon>Burkholderiales</taxon>
        <taxon>Alcaligenaceae</taxon>
        <taxon>Eoetvoesiella</taxon>
    </lineage>
</organism>
<dbReference type="GO" id="GO:0019752">
    <property type="term" value="P:carboxylic acid metabolic process"/>
    <property type="evidence" value="ECO:0007669"/>
    <property type="project" value="UniProtKB-ARBA"/>
</dbReference>
<sequence>MKLLRYGAAGAEKVGALDAQGNIRDLSLLIPGDLTPDWLSPERLQALTAINLEKLPLVDKNVRLGVPVAGTRQFMAIGLNYRAHAAESGLDIPKEPVIFSKALTSLSGPNDDILLPDDSTATDWEIELGFVIGTKAQKVSEKDALKYIAGYCLANDVSERDWQIKRNGQWSKGKSFDTFGPIGPWLVTTDELTDPQKLEMELKVNGEVRQHSNTADMIFPVATIVSYLSQFMTLLPGDVVITGTPAGVGLGMKPQQFLKKGDVVTLRIDQLGTQTQKVV</sequence>
<dbReference type="RefSeq" id="WP_113931474.1">
    <property type="nucleotide sequence ID" value="NZ_JACCEU010000001.1"/>
</dbReference>
<accession>A0A366HJS9</accession>
<evidence type="ECO:0000256" key="3">
    <source>
        <dbReference type="ARBA" id="ARBA00022723"/>
    </source>
</evidence>
<comment type="cofactor">
    <cofactor evidence="1">
        <name>Mg(2+)</name>
        <dbReference type="ChEBI" id="CHEBI:18420"/>
    </cofactor>
</comment>
<gene>
    <name evidence="6" type="ORF">DFR37_101301</name>
</gene>
<evidence type="ECO:0000313" key="7">
    <source>
        <dbReference type="Proteomes" id="UP000253628"/>
    </source>
</evidence>
<evidence type="ECO:0000313" key="6">
    <source>
        <dbReference type="EMBL" id="RBP43173.1"/>
    </source>
</evidence>
<dbReference type="GO" id="GO:0016787">
    <property type="term" value="F:hydrolase activity"/>
    <property type="evidence" value="ECO:0007669"/>
    <property type="project" value="UniProtKB-KW"/>
</dbReference>
<feature type="domain" description="Fumarylacetoacetase-like C-terminal" evidence="5">
    <location>
        <begin position="75"/>
        <end position="279"/>
    </location>
</feature>